<proteinExistence type="predicted"/>
<dbReference type="Gene3D" id="3.30.565.60">
    <property type="match status" value="1"/>
</dbReference>
<gene>
    <name evidence="2" type="ORF">SAMN02910451_01671</name>
</gene>
<dbReference type="Proteomes" id="UP000183047">
    <property type="component" value="Unassembled WGS sequence"/>
</dbReference>
<protein>
    <submittedName>
        <fullName evidence="2">ATP-dependent DNA helicase RecG</fullName>
    </submittedName>
</protein>
<dbReference type="GO" id="GO:0004386">
    <property type="term" value="F:helicase activity"/>
    <property type="evidence" value="ECO:0007669"/>
    <property type="project" value="UniProtKB-KW"/>
</dbReference>
<keyword evidence="3" id="KW-1185">Reference proteome</keyword>
<keyword evidence="2" id="KW-0378">Hydrolase</keyword>
<dbReference type="PANTHER" id="PTHR30595:SF6">
    <property type="entry name" value="SCHLAFEN ALBA-2 DOMAIN-CONTAINING PROTEIN"/>
    <property type="match status" value="1"/>
</dbReference>
<sequence length="417" mass="47368">MKETRTLEYKSELTNSFLKTVSAFSNFVTGKILFGIADDGTVIGVDDPDQRCLDIENKINDLISPKPDYVLSINRKTNVITLEVNEGKYKPYLYKGKAYRRSDTASIEVDQIELKRLTLEGSNMYFESLCSEEYDMTFAKLEEKLIEKLGVTRVTDDTLRTLGLYTKDGKLNNAASLLSDINSFPGIDVARFGNSIDEILDRESFVHVSILMQYDNAIMMYRRYYQYEQIKGVDRTIVEKIPEKAFREAVANALVHRTWDISANIRILMFEDRIEISSPGGLPSGISENEYLDGNISTLRNPVLGNIFFRLHYIEMFGTGIKRIIDSYRDYKTKPKFDIKDNSITVILPVLSSTVSVTSNGSKVLEILGSELRYSSSELAKKLKWSKDKTIRILNELVDAGYVVKYGMGRGTKYGSK</sequence>
<evidence type="ECO:0000313" key="2">
    <source>
        <dbReference type="EMBL" id="SCY18555.1"/>
    </source>
</evidence>
<dbReference type="Pfam" id="PF13749">
    <property type="entry name" value="HATPase_c_4"/>
    <property type="match status" value="1"/>
</dbReference>
<evidence type="ECO:0000259" key="1">
    <source>
        <dbReference type="Pfam" id="PF04326"/>
    </source>
</evidence>
<dbReference type="InterPro" id="IPR038461">
    <property type="entry name" value="Schlafen_AlbA_2_dom_sf"/>
</dbReference>
<dbReference type="InterPro" id="IPR007421">
    <property type="entry name" value="Schlafen_AlbA_2_dom"/>
</dbReference>
<keyword evidence="2" id="KW-0547">Nucleotide-binding</keyword>
<dbReference type="SUPFAM" id="SSF46785">
    <property type="entry name" value="Winged helix' DNA-binding domain"/>
    <property type="match status" value="1"/>
</dbReference>
<dbReference type="InterPro" id="IPR036390">
    <property type="entry name" value="WH_DNA-bd_sf"/>
</dbReference>
<name>A0A1G5DV91_9FIRM</name>
<keyword evidence="2" id="KW-0347">Helicase</keyword>
<accession>A0A1G5DV91</accession>
<dbReference type="EMBL" id="FMUR01000009">
    <property type="protein sequence ID" value="SCY18555.1"/>
    <property type="molecule type" value="Genomic_DNA"/>
</dbReference>
<keyword evidence="2" id="KW-0067">ATP-binding</keyword>
<evidence type="ECO:0000313" key="3">
    <source>
        <dbReference type="Proteomes" id="UP000183047"/>
    </source>
</evidence>
<dbReference type="Gene3D" id="1.10.10.10">
    <property type="entry name" value="Winged helix-like DNA-binding domain superfamily/Winged helix DNA-binding domain"/>
    <property type="match status" value="1"/>
</dbReference>
<reference evidence="3" key="1">
    <citation type="submission" date="2016-10" db="EMBL/GenBank/DDBJ databases">
        <authorList>
            <person name="Varghese N."/>
            <person name="Submissions S."/>
        </authorList>
    </citation>
    <scope>NUCLEOTIDE SEQUENCE [LARGE SCALE GENOMIC DNA]</scope>
    <source>
        <strain evidence="3">XBD2006</strain>
    </source>
</reference>
<dbReference type="AlphaFoldDB" id="A0A1G5DV91"/>
<dbReference type="OrthoDB" id="9813719at2"/>
<dbReference type="InterPro" id="IPR036388">
    <property type="entry name" value="WH-like_DNA-bd_sf"/>
</dbReference>
<dbReference type="RefSeq" id="WP_074462281.1">
    <property type="nucleotide sequence ID" value="NZ_FMUR01000009.1"/>
</dbReference>
<dbReference type="InterPro" id="IPR038475">
    <property type="entry name" value="RecG_C_sf"/>
</dbReference>
<feature type="domain" description="Schlafen AlbA-2" evidence="1">
    <location>
        <begin position="3"/>
        <end position="107"/>
    </location>
</feature>
<dbReference type="Gene3D" id="3.30.950.30">
    <property type="entry name" value="Schlafen, AAA domain"/>
    <property type="match status" value="1"/>
</dbReference>
<organism evidence="2 3">
    <name type="scientific">Butyrivibrio hungatei</name>
    <dbReference type="NCBI Taxonomy" id="185008"/>
    <lineage>
        <taxon>Bacteria</taxon>
        <taxon>Bacillati</taxon>
        <taxon>Bacillota</taxon>
        <taxon>Clostridia</taxon>
        <taxon>Lachnospirales</taxon>
        <taxon>Lachnospiraceae</taxon>
        <taxon>Butyrivibrio</taxon>
    </lineage>
</organism>
<dbReference type="Pfam" id="PF04326">
    <property type="entry name" value="SLFN_AlbA_2"/>
    <property type="match status" value="1"/>
</dbReference>
<dbReference type="PANTHER" id="PTHR30595">
    <property type="entry name" value="GLPR-RELATED TRANSCRIPTIONAL REPRESSOR"/>
    <property type="match status" value="1"/>
</dbReference>